<evidence type="ECO:0000313" key="2">
    <source>
        <dbReference type="EMBL" id="GAC67802.1"/>
    </source>
</evidence>
<keyword evidence="1" id="KW-0732">Signal</keyword>
<evidence type="ECO:0000256" key="1">
    <source>
        <dbReference type="SAM" id="SignalP"/>
    </source>
</evidence>
<sequence length="156" mass="15409">MVQGGRRSLVRQTALVAASAGVATVGIALGAASADAAPGGAALRVDQVPNAGVAVVGNRVAGGFVAPISARAAGAGVTRITLSPQPAQTSPGTLNGSRVGLTWRNERTGKSGNATFPTNSGIDVTTGPGRITFTTSIIGRGDRSFTVIPGNGSIFR</sequence>
<organism evidence="2 3">
    <name type="scientific">Gordonia soli NBRC 108243</name>
    <dbReference type="NCBI Taxonomy" id="1223545"/>
    <lineage>
        <taxon>Bacteria</taxon>
        <taxon>Bacillati</taxon>
        <taxon>Actinomycetota</taxon>
        <taxon>Actinomycetes</taxon>
        <taxon>Mycobacteriales</taxon>
        <taxon>Gordoniaceae</taxon>
        <taxon>Gordonia</taxon>
    </lineage>
</organism>
<reference evidence="2 3" key="1">
    <citation type="submission" date="2013-01" db="EMBL/GenBank/DDBJ databases">
        <title>Whole genome shotgun sequence of Gordonia soli NBRC 108243.</title>
        <authorList>
            <person name="Isaki-Nakamura S."/>
            <person name="Hosoyama A."/>
            <person name="Tsuchikane K."/>
            <person name="Ando Y."/>
            <person name="Baba S."/>
            <person name="Ohji S."/>
            <person name="Hamada M."/>
            <person name="Tamura T."/>
            <person name="Yamazoe A."/>
            <person name="Yamazaki S."/>
            <person name="Fujita N."/>
        </authorList>
    </citation>
    <scope>NUCLEOTIDE SEQUENCE [LARGE SCALE GENOMIC DNA]</scope>
    <source>
        <strain evidence="2 3">NBRC 108243</strain>
    </source>
</reference>
<dbReference type="OrthoDB" id="4377146at2"/>
<dbReference type="eggNOG" id="ENOG5033X4D">
    <property type="taxonomic scope" value="Bacteria"/>
</dbReference>
<name>M0QK40_9ACTN</name>
<dbReference type="PROSITE" id="PS51318">
    <property type="entry name" value="TAT"/>
    <property type="match status" value="1"/>
</dbReference>
<feature type="signal peptide" evidence="1">
    <location>
        <begin position="1"/>
        <end position="36"/>
    </location>
</feature>
<protein>
    <submittedName>
        <fullName evidence="2">Uncharacterized protein</fullName>
    </submittedName>
</protein>
<dbReference type="Proteomes" id="UP000011666">
    <property type="component" value="Unassembled WGS sequence"/>
</dbReference>
<keyword evidence="3" id="KW-1185">Reference proteome</keyword>
<dbReference type="RefSeq" id="WP_007619363.1">
    <property type="nucleotide sequence ID" value="NZ_BANX01000011.1"/>
</dbReference>
<dbReference type="STRING" id="1223545.GS4_11_00710"/>
<dbReference type="AlphaFoldDB" id="M0QK40"/>
<dbReference type="InterPro" id="IPR006311">
    <property type="entry name" value="TAT_signal"/>
</dbReference>
<accession>M0QK40</accession>
<comment type="caution">
    <text evidence="2">The sequence shown here is derived from an EMBL/GenBank/DDBJ whole genome shotgun (WGS) entry which is preliminary data.</text>
</comment>
<gene>
    <name evidence="2" type="ORF">GS4_11_00710</name>
</gene>
<dbReference type="EMBL" id="BANX01000011">
    <property type="protein sequence ID" value="GAC67802.1"/>
    <property type="molecule type" value="Genomic_DNA"/>
</dbReference>
<feature type="chain" id="PRO_5004003610" evidence="1">
    <location>
        <begin position="37"/>
        <end position="156"/>
    </location>
</feature>
<evidence type="ECO:0000313" key="3">
    <source>
        <dbReference type="Proteomes" id="UP000011666"/>
    </source>
</evidence>
<proteinExistence type="predicted"/>